<accession>A2DQD1</accession>
<dbReference type="AlphaFoldDB" id="A2DQD1"/>
<dbReference type="Proteomes" id="UP000001542">
    <property type="component" value="Unassembled WGS sequence"/>
</dbReference>
<evidence type="ECO:0000256" key="1">
    <source>
        <dbReference type="SAM" id="Phobius"/>
    </source>
</evidence>
<evidence type="ECO:0000313" key="2">
    <source>
        <dbReference type="EMBL" id="EAY17388.1"/>
    </source>
</evidence>
<reference evidence="2" key="2">
    <citation type="journal article" date="2007" name="Science">
        <title>Draft genome sequence of the sexually transmitted pathogen Trichomonas vaginalis.</title>
        <authorList>
            <person name="Carlton J.M."/>
            <person name="Hirt R.P."/>
            <person name="Silva J.C."/>
            <person name="Delcher A.L."/>
            <person name="Schatz M."/>
            <person name="Zhao Q."/>
            <person name="Wortman J.R."/>
            <person name="Bidwell S.L."/>
            <person name="Alsmark U.C.M."/>
            <person name="Besteiro S."/>
            <person name="Sicheritz-Ponten T."/>
            <person name="Noel C.J."/>
            <person name="Dacks J.B."/>
            <person name="Foster P.G."/>
            <person name="Simillion C."/>
            <person name="Van de Peer Y."/>
            <person name="Miranda-Saavedra D."/>
            <person name="Barton G.J."/>
            <person name="Westrop G.D."/>
            <person name="Mueller S."/>
            <person name="Dessi D."/>
            <person name="Fiori P.L."/>
            <person name="Ren Q."/>
            <person name="Paulsen I."/>
            <person name="Zhang H."/>
            <person name="Bastida-Corcuera F.D."/>
            <person name="Simoes-Barbosa A."/>
            <person name="Brown M.T."/>
            <person name="Hayes R.D."/>
            <person name="Mukherjee M."/>
            <person name="Okumura C.Y."/>
            <person name="Schneider R."/>
            <person name="Smith A.J."/>
            <person name="Vanacova S."/>
            <person name="Villalvazo M."/>
            <person name="Haas B.J."/>
            <person name="Pertea M."/>
            <person name="Feldblyum T.V."/>
            <person name="Utterback T.R."/>
            <person name="Shu C.L."/>
            <person name="Osoegawa K."/>
            <person name="de Jong P.J."/>
            <person name="Hrdy I."/>
            <person name="Horvathova L."/>
            <person name="Zubacova Z."/>
            <person name="Dolezal P."/>
            <person name="Malik S.B."/>
            <person name="Logsdon J.M. Jr."/>
            <person name="Henze K."/>
            <person name="Gupta A."/>
            <person name="Wang C.C."/>
            <person name="Dunne R.L."/>
            <person name="Upcroft J.A."/>
            <person name="Upcroft P."/>
            <person name="White O."/>
            <person name="Salzberg S.L."/>
            <person name="Tang P."/>
            <person name="Chiu C.-H."/>
            <person name="Lee Y.-S."/>
            <person name="Embley T.M."/>
            <person name="Coombs G.H."/>
            <person name="Mottram J.C."/>
            <person name="Tachezy J."/>
            <person name="Fraser-Liggett C.M."/>
            <person name="Johnson P.J."/>
        </authorList>
    </citation>
    <scope>NUCLEOTIDE SEQUENCE [LARGE SCALE GENOMIC DNA]</scope>
    <source>
        <strain evidence="2">G3</strain>
    </source>
</reference>
<proteinExistence type="predicted"/>
<evidence type="ECO:0000313" key="3">
    <source>
        <dbReference type="Proteomes" id="UP000001542"/>
    </source>
</evidence>
<sequence length="410" mass="46678">MTALPIPGHRHRRIHRKNIIYSFVLCSVLVFMVFQIRFLTKGRSASGPIIEVKKENKTKIPVQENIEIPPPVEEKYEIQWKQIDSSNNLLNNGTFTEQGTIKRDLKVNIDANETIFYTKLQNVCVFPNSNIENKTFTFSIENTCQSNADTSGLSDLPQVSVEKAVFISHNTYSSMSDRLLYEIPLISLIPSEERSDSVLLITTFWKKDEIGFAKIFGYKDTQYMLPRGICAKELIILSGPFCHQISFTALSKFKTGLLSHYPVQGKNPRSVVLATTDSERNDLFRIKSELDQYFSDVTFMIPPTKYESVSDRLKFWSDARIVITSINGTNGNEIWMIPGTTMLILSDVSHCFHSQISHSFGVNSVELLVGFPTFQGLRSSDILMTIEEYLVKEQLTIIRRKLGNDADDIF</sequence>
<organism evidence="2 3">
    <name type="scientific">Trichomonas vaginalis (strain ATCC PRA-98 / G3)</name>
    <dbReference type="NCBI Taxonomy" id="412133"/>
    <lineage>
        <taxon>Eukaryota</taxon>
        <taxon>Metamonada</taxon>
        <taxon>Parabasalia</taxon>
        <taxon>Trichomonadida</taxon>
        <taxon>Trichomonadidae</taxon>
        <taxon>Trichomonas</taxon>
    </lineage>
</organism>
<keyword evidence="1" id="KW-0472">Membrane</keyword>
<reference evidence="2" key="1">
    <citation type="submission" date="2006-10" db="EMBL/GenBank/DDBJ databases">
        <authorList>
            <person name="Amadeo P."/>
            <person name="Zhao Q."/>
            <person name="Wortman J."/>
            <person name="Fraser-Liggett C."/>
            <person name="Carlton J."/>
        </authorList>
    </citation>
    <scope>NUCLEOTIDE SEQUENCE</scope>
    <source>
        <strain evidence="2">G3</strain>
    </source>
</reference>
<dbReference type="EMBL" id="DS113231">
    <property type="protein sequence ID" value="EAY17388.1"/>
    <property type="molecule type" value="Genomic_DNA"/>
</dbReference>
<keyword evidence="3" id="KW-1185">Reference proteome</keyword>
<feature type="transmembrane region" description="Helical" evidence="1">
    <location>
        <begin position="20"/>
        <end position="39"/>
    </location>
</feature>
<protein>
    <submittedName>
        <fullName evidence="2">Uncharacterized protein</fullName>
    </submittedName>
</protein>
<dbReference type="VEuPathDB" id="TrichDB:TVAGG3_1009670"/>
<dbReference type="RefSeq" id="XP_001330757.1">
    <property type="nucleotide sequence ID" value="XM_001330721.1"/>
</dbReference>
<dbReference type="KEGG" id="tva:4775405"/>
<gene>
    <name evidence="2" type="ORF">TVAG_319830</name>
</gene>
<dbReference type="VEuPathDB" id="TrichDB:TVAG_319830"/>
<keyword evidence="1" id="KW-1133">Transmembrane helix</keyword>
<dbReference type="InParanoid" id="A2DQD1"/>
<name>A2DQD1_TRIV3</name>
<keyword evidence="1" id="KW-0812">Transmembrane</keyword>